<organism evidence="2">
    <name type="scientific">Lepocinclis steinii</name>
    <dbReference type="NCBI Taxonomy" id="459226"/>
    <lineage>
        <taxon>Eukaryota</taxon>
        <taxon>Discoba</taxon>
        <taxon>Euglenozoa</taxon>
        <taxon>Euglenida</taxon>
        <taxon>Spirocuta</taxon>
        <taxon>Euglenophyceae</taxon>
        <taxon>Euglenales</taxon>
        <taxon>Phacaceae</taxon>
        <taxon>Lepocinclis</taxon>
    </lineage>
</organism>
<dbReference type="AlphaFoldDB" id="A0A3G3LLL9"/>
<protein>
    <submittedName>
        <fullName evidence="2">RoaA</fullName>
    </submittedName>
</protein>
<dbReference type="RefSeq" id="YP_009541133.1">
    <property type="nucleotide sequence ID" value="NC_039971.1"/>
</dbReference>
<evidence type="ECO:0000313" key="2">
    <source>
        <dbReference type="EMBL" id="AYQ93601.1"/>
    </source>
</evidence>
<sequence length="517" mass="62564">MFYSFLLEFYDILAENKVSLFQNKIFNFTILSRFRMVNYVQRLIINSIFSKLAVVKFVSFYEAVPLLDKLQIVFNMRKRVFTNVLLSIYFNKKNGTSNHFKILDFYKLINYHLVYLSLTPYYESYLNRFTVGYRPFRPDHDAFNFLKIKFFAKKNMKRFSFLRKFDTLKLDIDFLFRRLDSKLFRSSNLSSPYFFADIQSPYILKSLLNFSIIGLVVIIYNSYFFGEEFLKSSLPFSSFKFTIMHYANDLYIFSSTKQEIFQIDRLIKIFLDSKGLFTSSDYRLPLYSIFDGFCFLGWKFFFSRSQKFLGIISIDNLRNHMRKLKLTIKSSFSEKFFFTLRKLNLLISNWSNVYRCADFNNDIWGHLDVYLYKLLWNWAKRRHPRRPNTWIYFKYWKFSLLKNVWNFYFIDYYLGKCITLTMHKRYTNRLYCLPSSINVFNLKDYNKFGLNWLKNYSNTLSNIYLVLYKFQSGKCFCCGKFFSNMSLYDLKFSKVIYGSHNIKLSKYVLIHSYCTIE</sequence>
<accession>A0A3G3LLL9</accession>
<feature type="domain" description="Group II intron maturase-specific" evidence="1">
    <location>
        <begin position="318"/>
        <end position="396"/>
    </location>
</feature>
<proteinExistence type="predicted"/>
<dbReference type="EMBL" id="MH898672">
    <property type="protein sequence ID" value="AYQ93601.1"/>
    <property type="molecule type" value="Genomic_DNA"/>
</dbReference>
<geneLocation type="chloroplast" evidence="2"/>
<dbReference type="Pfam" id="PF08388">
    <property type="entry name" value="GIIM"/>
    <property type="match status" value="1"/>
</dbReference>
<evidence type="ECO:0000259" key="1">
    <source>
        <dbReference type="Pfam" id="PF08388"/>
    </source>
</evidence>
<dbReference type="GeneID" id="38462641"/>
<keyword evidence="2" id="KW-0150">Chloroplast</keyword>
<reference evidence="2" key="1">
    <citation type="journal article" date="2018" name="Sci. Rep.">
        <title>Dynamic evolution of inverted repeats in Euglenophyta plastid genomes.</title>
        <authorList>
            <person name="Karnkowska A."/>
            <person name="Bennett M.S."/>
            <person name="Triemer R.E."/>
        </authorList>
    </citation>
    <scope>NUCLEOTIDE SEQUENCE</scope>
</reference>
<dbReference type="InterPro" id="IPR013597">
    <property type="entry name" value="Mat_intron_G2"/>
</dbReference>
<keyword evidence="2" id="KW-0934">Plastid</keyword>
<name>A0A3G3LLL9_9EUGL</name>